<evidence type="ECO:0000313" key="5">
    <source>
        <dbReference type="Proteomes" id="UP001341281"/>
    </source>
</evidence>
<dbReference type="PANTHER" id="PTHR31346">
    <property type="entry name" value="MULTIPLE ORGANELLAR RNA EDITING FACTOR 2, CHLOROPLASTIC-RELATED-RELATED"/>
    <property type="match status" value="1"/>
</dbReference>
<proteinExistence type="predicted"/>
<name>A0AAQ3TR16_PASNO</name>
<keyword evidence="1" id="KW-0809">Transit peptide</keyword>
<keyword evidence="5" id="KW-1185">Reference proteome</keyword>
<reference evidence="4 5" key="1">
    <citation type="submission" date="2024-02" db="EMBL/GenBank/DDBJ databases">
        <title>High-quality chromosome-scale genome assembly of Pensacola bahiagrass (Paspalum notatum Flugge var. saurae).</title>
        <authorList>
            <person name="Vega J.M."/>
            <person name="Podio M."/>
            <person name="Orjuela J."/>
            <person name="Siena L.A."/>
            <person name="Pessino S.C."/>
            <person name="Combes M.C."/>
            <person name="Mariac C."/>
            <person name="Albertini E."/>
            <person name="Pupilli F."/>
            <person name="Ortiz J.P.A."/>
            <person name="Leblanc O."/>
        </authorList>
    </citation>
    <scope>NUCLEOTIDE SEQUENCE [LARGE SCALE GENOMIC DNA]</scope>
    <source>
        <strain evidence="4">R1</strain>
        <tissue evidence="4">Leaf</tissue>
    </source>
</reference>
<dbReference type="InterPro" id="IPR039206">
    <property type="entry name" value="MORF/ORRM1/DAG-like"/>
</dbReference>
<evidence type="ECO:0000313" key="4">
    <source>
        <dbReference type="EMBL" id="WVZ78839.1"/>
    </source>
</evidence>
<dbReference type="GO" id="GO:0005739">
    <property type="term" value="C:mitochondrion"/>
    <property type="evidence" value="ECO:0007669"/>
    <property type="project" value="TreeGrafter"/>
</dbReference>
<sequence>MATASRALLFSRAALSPLQASAASRRLPALLRPLAAAASLLPPPPAPSPSAGVRCFATQPATSSLRDSSPNWSNRPPKETILLDGCDFEHWLVVMEPPPGDAGNPDVTRDEIIDSYIKTLAQVVGSEEEARQKIYSVSTRHYFAFGALVSEELSYKLKELPKVRWVLPDSYLDVKNKDYGGEPFINGEAVPYDPKYHEEWVRNNARANERSRRNDRPKNFDRSRNFERRRENMQNYQNRDAQPGPGFNAPPPPPGPNQMPPRQGMQHGQSNMPPPPPPPHAAHRTISPKCQTHKQADTPLAVRLTTSKGVLLVTKADLPVDIKAITKVTKAQLTKVVTLATKARHLPTKEATPTHHHTKEATPTHHRTKEATLTHRHTKAAAILAMVAAQGTQVKEATRTTNEHSHKYMQVPPVPEYSSGKRWSTL</sequence>
<feature type="domain" description="MORF/ORRM1/DAG-like MORF" evidence="3">
    <location>
        <begin position="88"/>
        <end position="184"/>
    </location>
</feature>
<protein>
    <recommendedName>
        <fullName evidence="3">MORF/ORRM1/DAG-like MORF domain-containing protein</fullName>
    </recommendedName>
</protein>
<dbReference type="InterPro" id="IPR054059">
    <property type="entry name" value="MORF/ORRM1/DAG-like_MORF"/>
</dbReference>
<dbReference type="AlphaFoldDB" id="A0AAQ3TR16"/>
<feature type="compositionally biased region" description="Basic and acidic residues" evidence="2">
    <location>
        <begin position="396"/>
        <end position="406"/>
    </location>
</feature>
<organism evidence="4 5">
    <name type="scientific">Paspalum notatum var. saurae</name>
    <dbReference type="NCBI Taxonomy" id="547442"/>
    <lineage>
        <taxon>Eukaryota</taxon>
        <taxon>Viridiplantae</taxon>
        <taxon>Streptophyta</taxon>
        <taxon>Embryophyta</taxon>
        <taxon>Tracheophyta</taxon>
        <taxon>Spermatophyta</taxon>
        <taxon>Magnoliopsida</taxon>
        <taxon>Liliopsida</taxon>
        <taxon>Poales</taxon>
        <taxon>Poaceae</taxon>
        <taxon>PACMAD clade</taxon>
        <taxon>Panicoideae</taxon>
        <taxon>Andropogonodae</taxon>
        <taxon>Paspaleae</taxon>
        <taxon>Paspalinae</taxon>
        <taxon>Paspalum</taxon>
    </lineage>
</organism>
<dbReference type="EMBL" id="CP144750">
    <property type="protein sequence ID" value="WVZ78839.1"/>
    <property type="molecule type" value="Genomic_DNA"/>
</dbReference>
<dbReference type="GO" id="GO:0080156">
    <property type="term" value="P:mitochondrial mRNA modification"/>
    <property type="evidence" value="ECO:0007669"/>
    <property type="project" value="TreeGrafter"/>
</dbReference>
<dbReference type="Proteomes" id="UP001341281">
    <property type="component" value="Chromosome 06"/>
</dbReference>
<evidence type="ECO:0000256" key="2">
    <source>
        <dbReference type="SAM" id="MobiDB-lite"/>
    </source>
</evidence>
<evidence type="ECO:0000259" key="3">
    <source>
        <dbReference type="Pfam" id="PF21864"/>
    </source>
</evidence>
<dbReference type="Pfam" id="PF21864">
    <property type="entry name" value="MORF_dom"/>
    <property type="match status" value="1"/>
</dbReference>
<accession>A0AAQ3TR16</accession>
<feature type="compositionally biased region" description="Pro residues" evidence="2">
    <location>
        <begin position="248"/>
        <end position="259"/>
    </location>
</feature>
<evidence type="ECO:0000256" key="1">
    <source>
        <dbReference type="ARBA" id="ARBA00022946"/>
    </source>
</evidence>
<feature type="compositionally biased region" description="Basic and acidic residues" evidence="2">
    <location>
        <begin position="207"/>
        <end position="232"/>
    </location>
</feature>
<feature type="non-terminal residue" evidence="4">
    <location>
        <position position="426"/>
    </location>
</feature>
<dbReference type="GO" id="GO:0016554">
    <property type="term" value="P:cytidine to uridine editing"/>
    <property type="evidence" value="ECO:0007669"/>
    <property type="project" value="InterPro"/>
</dbReference>
<feature type="compositionally biased region" description="Basic and acidic residues" evidence="2">
    <location>
        <begin position="359"/>
        <end position="369"/>
    </location>
</feature>
<feature type="region of interest" description="Disordered" evidence="2">
    <location>
        <begin position="395"/>
        <end position="426"/>
    </location>
</feature>
<feature type="region of interest" description="Disordered" evidence="2">
    <location>
        <begin position="207"/>
        <end position="285"/>
    </location>
</feature>
<dbReference type="PANTHER" id="PTHR31346:SF4">
    <property type="entry name" value="MULTIPLE ORGANELLAR RNA EDITING FACTOR 8, CHLOROPLASTIC_MITOCHONDRIAL"/>
    <property type="match status" value="1"/>
</dbReference>
<feature type="region of interest" description="Disordered" evidence="2">
    <location>
        <begin position="348"/>
        <end position="369"/>
    </location>
</feature>
<gene>
    <name evidence="4" type="ORF">U9M48_026489</name>
</gene>